<dbReference type="Proteomes" id="UP001151002">
    <property type="component" value="Unassembled WGS sequence"/>
</dbReference>
<reference evidence="2" key="1">
    <citation type="submission" date="2022-11" db="EMBL/GenBank/DDBJ databases">
        <authorList>
            <person name="Somphong A."/>
            <person name="Phongsopitanun W."/>
        </authorList>
    </citation>
    <scope>NUCLEOTIDE SEQUENCE</scope>
    <source>
        <strain evidence="2">Pm04-4</strain>
    </source>
</reference>
<name>A0ABT4BC61_9ACTN</name>
<dbReference type="RefSeq" id="WP_267568666.1">
    <property type="nucleotide sequence ID" value="NZ_JAPNTZ010000018.1"/>
</dbReference>
<dbReference type="EMBL" id="JAPNTZ010000018">
    <property type="protein sequence ID" value="MCY1144111.1"/>
    <property type="molecule type" value="Genomic_DNA"/>
</dbReference>
<dbReference type="Pfam" id="PF14216">
    <property type="entry name" value="DUF4326"/>
    <property type="match status" value="1"/>
</dbReference>
<gene>
    <name evidence="2" type="ORF">OWR29_39460</name>
</gene>
<sequence length="92" mass="10532">MTSDSATRSARVRVSGDLYHPVVPPAAIYVGRQGFGLRRSPWANPYSARVYGRTEALRLYRQWLHERPELIERARRELPGHVLACWCPLTAD</sequence>
<feature type="domain" description="DUF4326" evidence="1">
    <location>
        <begin position="23"/>
        <end position="88"/>
    </location>
</feature>
<evidence type="ECO:0000313" key="3">
    <source>
        <dbReference type="Proteomes" id="UP001151002"/>
    </source>
</evidence>
<evidence type="ECO:0000259" key="1">
    <source>
        <dbReference type="Pfam" id="PF14216"/>
    </source>
</evidence>
<keyword evidence="3" id="KW-1185">Reference proteome</keyword>
<accession>A0ABT4BC61</accession>
<evidence type="ECO:0000313" key="2">
    <source>
        <dbReference type="EMBL" id="MCY1144111.1"/>
    </source>
</evidence>
<protein>
    <submittedName>
        <fullName evidence="2">DUF4326 domain-containing protein</fullName>
    </submittedName>
</protein>
<proteinExistence type="predicted"/>
<dbReference type="InterPro" id="IPR025475">
    <property type="entry name" value="DUF4326"/>
</dbReference>
<organism evidence="2 3">
    <name type="scientific">Paractinoplanes pyxinae</name>
    <dbReference type="NCBI Taxonomy" id="2997416"/>
    <lineage>
        <taxon>Bacteria</taxon>
        <taxon>Bacillati</taxon>
        <taxon>Actinomycetota</taxon>
        <taxon>Actinomycetes</taxon>
        <taxon>Micromonosporales</taxon>
        <taxon>Micromonosporaceae</taxon>
        <taxon>Paractinoplanes</taxon>
    </lineage>
</organism>
<comment type="caution">
    <text evidence="2">The sequence shown here is derived from an EMBL/GenBank/DDBJ whole genome shotgun (WGS) entry which is preliminary data.</text>
</comment>